<feature type="region of interest" description="Disordered" evidence="1">
    <location>
        <begin position="929"/>
        <end position="1018"/>
    </location>
</feature>
<feature type="compositionally biased region" description="Polar residues" evidence="1">
    <location>
        <begin position="1083"/>
        <end position="1096"/>
    </location>
</feature>
<feature type="compositionally biased region" description="Polar residues" evidence="1">
    <location>
        <begin position="224"/>
        <end position="239"/>
    </location>
</feature>
<feature type="compositionally biased region" description="Polar residues" evidence="1">
    <location>
        <begin position="651"/>
        <end position="665"/>
    </location>
</feature>
<feature type="compositionally biased region" description="Polar residues" evidence="1">
    <location>
        <begin position="531"/>
        <end position="552"/>
    </location>
</feature>
<feature type="region of interest" description="Disordered" evidence="1">
    <location>
        <begin position="1059"/>
        <end position="1137"/>
    </location>
</feature>
<reference evidence="2 3" key="1">
    <citation type="journal article" date="2020" name="Genomics">
        <title>Complete, high-quality genomes from long-read metagenomic sequencing of two wolf lichen thalli reveals enigmatic genome architecture.</title>
        <authorList>
            <person name="McKenzie S.K."/>
            <person name="Walston R.F."/>
            <person name="Allen J.L."/>
        </authorList>
    </citation>
    <scope>NUCLEOTIDE SEQUENCE [LARGE SCALE GENOMIC DNA]</scope>
    <source>
        <strain evidence="2">WasteWater1</strain>
    </source>
</reference>
<feature type="compositionally biased region" description="Polar residues" evidence="1">
    <location>
        <begin position="710"/>
        <end position="721"/>
    </location>
</feature>
<feature type="compositionally biased region" description="Acidic residues" evidence="1">
    <location>
        <begin position="828"/>
        <end position="837"/>
    </location>
</feature>
<feature type="compositionally biased region" description="Polar residues" evidence="1">
    <location>
        <begin position="190"/>
        <end position="205"/>
    </location>
</feature>
<feature type="compositionally biased region" description="Basic and acidic residues" evidence="1">
    <location>
        <begin position="757"/>
        <end position="769"/>
    </location>
</feature>
<accession>A0A8H6FAL1</accession>
<dbReference type="GO" id="GO:1902412">
    <property type="term" value="P:regulation of mitotic cytokinesis"/>
    <property type="evidence" value="ECO:0007669"/>
    <property type="project" value="InterPro"/>
</dbReference>
<feature type="region of interest" description="Disordered" evidence="1">
    <location>
        <begin position="531"/>
        <end position="586"/>
    </location>
</feature>
<organism evidence="2 3">
    <name type="scientific">Letharia lupina</name>
    <dbReference type="NCBI Taxonomy" id="560253"/>
    <lineage>
        <taxon>Eukaryota</taxon>
        <taxon>Fungi</taxon>
        <taxon>Dikarya</taxon>
        <taxon>Ascomycota</taxon>
        <taxon>Pezizomycotina</taxon>
        <taxon>Lecanoromycetes</taxon>
        <taxon>OSLEUM clade</taxon>
        <taxon>Lecanoromycetidae</taxon>
        <taxon>Lecanorales</taxon>
        <taxon>Lecanorineae</taxon>
        <taxon>Parmeliaceae</taxon>
        <taxon>Letharia</taxon>
    </lineage>
</organism>
<feature type="compositionally biased region" description="Polar residues" evidence="1">
    <location>
        <begin position="563"/>
        <end position="581"/>
    </location>
</feature>
<feature type="region of interest" description="Disordered" evidence="1">
    <location>
        <begin position="26"/>
        <end position="244"/>
    </location>
</feature>
<evidence type="ECO:0000256" key="1">
    <source>
        <dbReference type="SAM" id="MobiDB-lite"/>
    </source>
</evidence>
<dbReference type="EMBL" id="JACCJB010000015">
    <property type="protein sequence ID" value="KAF6221046.1"/>
    <property type="molecule type" value="Genomic_DNA"/>
</dbReference>
<feature type="compositionally biased region" description="Polar residues" evidence="1">
    <location>
        <begin position="51"/>
        <end position="63"/>
    </location>
</feature>
<evidence type="ECO:0000313" key="2">
    <source>
        <dbReference type="EMBL" id="KAF6221046.1"/>
    </source>
</evidence>
<evidence type="ECO:0000313" key="3">
    <source>
        <dbReference type="Proteomes" id="UP000593566"/>
    </source>
</evidence>
<sequence length="1137" mass="123628">METVPSLCATGTVGVAAVGFAFGHPQHSAAARPTSNKRRTISRAGLDDFQPLSNTPTTPSALPQTAPAPSSRLRKRTSLGRPLTSSNNPRGGTRTVGSTPDTRVDAEFGGGETGHALLQEPELSTGHGPFAFEFKGSENTPPPNWLRRISRSSLKGGSPTPTPRPRSPSMSYSNGSTAPILPSFGEPLAGTSSRNKLVKRSSSQRALHGFDRNALHSTLRRPATSHQRSATLQQQFLQDQETRRPSLGASSMLLNDLSEDHHSYDESSQLWQPFFKPQLPGTIKDGSSRKRSANGMLNRSDTPKSIVPGITELPTLLLATSISSRSSNEGTNGRASNISALSRPFTPGGLNDFPSPAVDQTKDDVNATPELKQRRSFSISEMFPSPSPSTWMPRLGSLKRGKGFSRNTADRRVVSAPQASKTRIGAPFIPVQGAVGRPPTPTSRHFMESQTSPFEAHSRPTSVQQRGASSPLPPLNRLSAFEVNLPGTNPSCPTTPQPEDPTSPRVPSGHSSLSTSYPMGQAITKTRAYRYSSNPSEHGSTLLGSDNENSRLMSGDEDDMDSRSGTMYDSTRTGATGSSHSGVRRPPIERIFDESSLPQLPSKDKLITLQDLLAHESFVHTDQRGHRAVEEEQDVSTPVRDTALCKDDDSSTPMHETSKISSDVSPSPPIAQMEPRTSGPSARDMEIDQEDELWSFDPTDDLHKAGNGASFPSPSEGSKTSLAHPGGDLYGRRESPPNDRLEMPSKSNIFEWSEPPTTDKDTLEGESPRPKTVHGRQGIDMRGSRPTGRRGLSALHLRSQSVPVPKDTGSYRNGNNPPKLLGNKGPSEDWDGDFDFDEPSRGPKQATTSTDYIHPSLSSGMLVPRAILERQASVHGQFGQVKELTLLVEELKRLQQQASGQGIMEGQSIELWKEAEGIINLATLDDEKELFPPRSPHSPSFDFDLFDEDSPRSRRRSGLSPSKEDRMSLVDESSGSQPSSRRSSELPKLESSPPTSRPRKESSAKAKSVLETIHQQRRHYEPELLDAKLAQKKLPFDTTSLKDLVTRAGVVTRALKEIVRRAENGPETPDSRPTTPRDPPYTQMFQQAPPTPTITKSPRVTQSPRSPRSQRGSPFLGGSIAGNDNDINGHMKIMTVV</sequence>
<dbReference type="GeneID" id="59331139"/>
<dbReference type="AlphaFoldDB" id="A0A8H6FAL1"/>
<protein>
    <submittedName>
        <fullName evidence="2">Uncharacterized protein</fullName>
    </submittedName>
</protein>
<dbReference type="InterPro" id="IPR045342">
    <property type="entry name" value="Etd1"/>
</dbReference>
<feature type="region of interest" description="Disordered" evidence="1">
    <location>
        <begin position="276"/>
        <end position="307"/>
    </location>
</feature>
<feature type="compositionally biased region" description="Polar residues" evidence="1">
    <location>
        <begin position="83"/>
        <end position="101"/>
    </location>
</feature>
<comment type="caution">
    <text evidence="2">The sequence shown here is derived from an EMBL/GenBank/DDBJ whole genome shotgun (WGS) entry which is preliminary data.</text>
</comment>
<feature type="compositionally biased region" description="Low complexity" evidence="1">
    <location>
        <begin position="1097"/>
        <end position="1114"/>
    </location>
</feature>
<dbReference type="RefSeq" id="XP_037150481.1">
    <property type="nucleotide sequence ID" value="XM_037293652.1"/>
</dbReference>
<feature type="region of interest" description="Disordered" evidence="1">
    <location>
        <begin position="623"/>
        <end position="856"/>
    </location>
</feature>
<name>A0A8H6FAL1_9LECA</name>
<gene>
    <name evidence="2" type="ORF">HO133_002727</name>
</gene>
<feature type="compositionally biased region" description="Polar residues" evidence="1">
    <location>
        <begin position="448"/>
        <end position="468"/>
    </location>
</feature>
<dbReference type="Pfam" id="PF20162">
    <property type="entry name" value="Etd1"/>
    <property type="match status" value="1"/>
</dbReference>
<dbReference type="GO" id="GO:0005096">
    <property type="term" value="F:GTPase activator activity"/>
    <property type="evidence" value="ECO:0007669"/>
    <property type="project" value="InterPro"/>
</dbReference>
<feature type="compositionally biased region" description="Polar residues" evidence="1">
    <location>
        <begin position="324"/>
        <end position="340"/>
    </location>
</feature>
<feature type="compositionally biased region" description="Polar residues" evidence="1">
    <location>
        <begin position="845"/>
        <end position="856"/>
    </location>
</feature>
<feature type="region of interest" description="Disordered" evidence="1">
    <location>
        <begin position="324"/>
        <end position="343"/>
    </location>
</feature>
<feature type="compositionally biased region" description="Basic and acidic residues" evidence="1">
    <location>
        <begin position="730"/>
        <end position="743"/>
    </location>
</feature>
<feature type="region of interest" description="Disordered" evidence="1">
    <location>
        <begin position="400"/>
        <end position="517"/>
    </location>
</feature>
<dbReference type="Proteomes" id="UP000593566">
    <property type="component" value="Unassembled WGS sequence"/>
</dbReference>
<proteinExistence type="predicted"/>
<keyword evidence="3" id="KW-1185">Reference proteome</keyword>